<organism evidence="3">
    <name type="scientific">Dissulfuribacter thermophilus</name>
    <dbReference type="NCBI Taxonomy" id="1156395"/>
    <lineage>
        <taxon>Bacteria</taxon>
        <taxon>Pseudomonadati</taxon>
        <taxon>Thermodesulfobacteriota</taxon>
        <taxon>Dissulfuribacteria</taxon>
        <taxon>Dissulfuribacterales</taxon>
        <taxon>Dissulfuribacteraceae</taxon>
        <taxon>Dissulfuribacter</taxon>
    </lineage>
</organism>
<name>A0A7V2SZ15_9BACT</name>
<dbReference type="InterPro" id="IPR013783">
    <property type="entry name" value="Ig-like_fold"/>
</dbReference>
<sequence>MKKGCSILFVVLMFEAMMCASTHAVHVDFTYDQNERIVSAQYGNNVTIKYGYDADGNLMGRNATFPNIPPVIGSFTAEPSSGDAPLTVNFTCEAHDEDGRIVEYCFDFDGNGENDQCDDSTNTATYTYDDPGTYHPTCTVKDDDGESVTSEPREITVNEATPGWVDITETLDITHSTRQLYDRIHRCFFIQVTVENPGEEAIYGPVRLIITNPSIPVETGVGVGLEPDGYTEEGNPYFTIVPEEGALDPGEVLRNLRINFELQRRRLTYGIKVERLTAE</sequence>
<proteinExistence type="predicted"/>
<dbReference type="EMBL" id="DRND01000303">
    <property type="protein sequence ID" value="HFC46995.1"/>
    <property type="molecule type" value="Genomic_DNA"/>
</dbReference>
<accession>A0A7V2SZ15</accession>
<gene>
    <name evidence="3" type="ORF">ENJ63_03850</name>
</gene>
<evidence type="ECO:0000256" key="1">
    <source>
        <dbReference type="SAM" id="SignalP"/>
    </source>
</evidence>
<dbReference type="SUPFAM" id="SSF49299">
    <property type="entry name" value="PKD domain"/>
    <property type="match status" value="1"/>
</dbReference>
<dbReference type="SMART" id="SM00089">
    <property type="entry name" value="PKD"/>
    <property type="match status" value="1"/>
</dbReference>
<evidence type="ECO:0000259" key="2">
    <source>
        <dbReference type="SMART" id="SM00089"/>
    </source>
</evidence>
<comment type="caution">
    <text evidence="3">The sequence shown here is derived from an EMBL/GenBank/DDBJ whole genome shotgun (WGS) entry which is preliminary data.</text>
</comment>
<dbReference type="InterPro" id="IPR035986">
    <property type="entry name" value="PKD_dom_sf"/>
</dbReference>
<dbReference type="Gene3D" id="2.60.40.10">
    <property type="entry name" value="Immunoglobulins"/>
    <property type="match status" value="1"/>
</dbReference>
<feature type="signal peptide" evidence="1">
    <location>
        <begin position="1"/>
        <end position="24"/>
    </location>
</feature>
<dbReference type="CDD" id="cd00146">
    <property type="entry name" value="PKD"/>
    <property type="match status" value="1"/>
</dbReference>
<dbReference type="Proteomes" id="UP000885797">
    <property type="component" value="Unassembled WGS sequence"/>
</dbReference>
<keyword evidence="1" id="KW-0732">Signal</keyword>
<dbReference type="AlphaFoldDB" id="A0A7V2SZ15"/>
<feature type="domain" description="PKD/Chitinase" evidence="2">
    <location>
        <begin position="72"/>
        <end position="160"/>
    </location>
</feature>
<reference evidence="3" key="1">
    <citation type="journal article" date="2020" name="mSystems">
        <title>Genome- and Community-Level Interaction Insights into Carbon Utilization and Element Cycling Functions of Hydrothermarchaeota in Hydrothermal Sediment.</title>
        <authorList>
            <person name="Zhou Z."/>
            <person name="Liu Y."/>
            <person name="Xu W."/>
            <person name="Pan J."/>
            <person name="Luo Z.H."/>
            <person name="Li M."/>
        </authorList>
    </citation>
    <scope>NUCLEOTIDE SEQUENCE [LARGE SCALE GENOMIC DNA]</scope>
    <source>
        <strain evidence="3">HyVt-503</strain>
    </source>
</reference>
<feature type="chain" id="PRO_5031064192" evidence="1">
    <location>
        <begin position="25"/>
        <end position="279"/>
    </location>
</feature>
<dbReference type="InterPro" id="IPR000601">
    <property type="entry name" value="PKD_dom"/>
</dbReference>
<dbReference type="InterPro" id="IPR022409">
    <property type="entry name" value="PKD/Chitinase_dom"/>
</dbReference>
<evidence type="ECO:0000313" key="3">
    <source>
        <dbReference type="EMBL" id="HFC46995.1"/>
    </source>
</evidence>
<dbReference type="Pfam" id="PF00801">
    <property type="entry name" value="PKD"/>
    <property type="match status" value="1"/>
</dbReference>
<protein>
    <submittedName>
        <fullName evidence="3">PKD domain-containing protein</fullName>
    </submittedName>
</protein>